<evidence type="ECO:0000313" key="1">
    <source>
        <dbReference type="EMBL" id="CAJ2666082.1"/>
    </source>
</evidence>
<reference evidence="1" key="1">
    <citation type="submission" date="2023-10" db="EMBL/GenBank/DDBJ databases">
        <authorList>
            <person name="Rodriguez Cubillos JULIANA M."/>
            <person name="De Vega J."/>
        </authorList>
    </citation>
    <scope>NUCLEOTIDE SEQUENCE</scope>
</reference>
<sequence>MVLRSVFCTTYSTFSCIDIANAPSSYRSFLSRNSTNGEVQDIDCSVSLFRGMHHLVQDINCDWKVNNILLFSKDPLLQFWGEAAKNRHIVKVVPGNYIFMICRFNCFYYLVN</sequence>
<evidence type="ECO:0000313" key="2">
    <source>
        <dbReference type="Proteomes" id="UP001177021"/>
    </source>
</evidence>
<comment type="caution">
    <text evidence="1">The sequence shown here is derived from an EMBL/GenBank/DDBJ whole genome shotgun (WGS) entry which is preliminary data.</text>
</comment>
<organism evidence="1 2">
    <name type="scientific">Trifolium pratense</name>
    <name type="common">Red clover</name>
    <dbReference type="NCBI Taxonomy" id="57577"/>
    <lineage>
        <taxon>Eukaryota</taxon>
        <taxon>Viridiplantae</taxon>
        <taxon>Streptophyta</taxon>
        <taxon>Embryophyta</taxon>
        <taxon>Tracheophyta</taxon>
        <taxon>Spermatophyta</taxon>
        <taxon>Magnoliopsida</taxon>
        <taxon>eudicotyledons</taxon>
        <taxon>Gunneridae</taxon>
        <taxon>Pentapetalae</taxon>
        <taxon>rosids</taxon>
        <taxon>fabids</taxon>
        <taxon>Fabales</taxon>
        <taxon>Fabaceae</taxon>
        <taxon>Papilionoideae</taxon>
        <taxon>50 kb inversion clade</taxon>
        <taxon>NPAAA clade</taxon>
        <taxon>Hologalegina</taxon>
        <taxon>IRL clade</taxon>
        <taxon>Trifolieae</taxon>
        <taxon>Trifolium</taxon>
    </lineage>
</organism>
<dbReference type="Proteomes" id="UP001177021">
    <property type="component" value="Unassembled WGS sequence"/>
</dbReference>
<dbReference type="EMBL" id="CASHSV030000513">
    <property type="protein sequence ID" value="CAJ2666082.1"/>
    <property type="molecule type" value="Genomic_DNA"/>
</dbReference>
<accession>A0ACB0L9F3</accession>
<name>A0ACB0L9F3_TRIPR</name>
<keyword evidence="2" id="KW-1185">Reference proteome</keyword>
<proteinExistence type="predicted"/>
<protein>
    <submittedName>
        <fullName evidence="1">Uncharacterized protein</fullName>
    </submittedName>
</protein>
<gene>
    <name evidence="1" type="ORF">MILVUS5_LOCUS30942</name>
</gene>